<evidence type="ECO:0000256" key="3">
    <source>
        <dbReference type="ARBA" id="ARBA00022723"/>
    </source>
</evidence>
<keyword evidence="4 6" id="KW-0378">Hydrolase</keyword>
<dbReference type="GO" id="GO:0046872">
    <property type="term" value="F:metal ion binding"/>
    <property type="evidence" value="ECO:0007669"/>
    <property type="project" value="UniProtKB-KW"/>
</dbReference>
<evidence type="ECO:0000256" key="1">
    <source>
        <dbReference type="ARBA" id="ARBA00009915"/>
    </source>
</evidence>
<dbReference type="InterPro" id="IPR019165">
    <property type="entry name" value="Peptidase_M76_ATP23"/>
</dbReference>
<reference evidence="7" key="1">
    <citation type="submission" date="2021-01" db="EMBL/GenBank/DDBJ databases">
        <authorList>
            <consortium name="Genoscope - CEA"/>
            <person name="William W."/>
        </authorList>
    </citation>
    <scope>NUCLEOTIDE SEQUENCE</scope>
</reference>
<evidence type="ECO:0000313" key="8">
    <source>
        <dbReference type="Proteomes" id="UP000683925"/>
    </source>
</evidence>
<comment type="similarity">
    <text evidence="1 6">Belongs to the peptidase M76 family.</text>
</comment>
<sequence>MSGQIDSEEALQKSKVLFERKRLVTISNALQLMEKNAKKYLEQFEQSPDYRLFRTQFRQYQHTSQLDQIVQFQLCDLNDPDISFYRQAEKKILVCYNKIRDYTHFQQIMKYDLTFLYDDLRAKIDWYDCSMLSCMKIRGLNISGKCKQSDKQCFIDEVKTSLERSEVCKGKFDEYFEKSFKQCVMDIAPINSVQQTKKNYIFLIQYELFQELYCENTILLVFDYKQGKNNKINK</sequence>
<dbReference type="GO" id="GO:0005739">
    <property type="term" value="C:mitochondrion"/>
    <property type="evidence" value="ECO:0007669"/>
    <property type="project" value="GOC"/>
</dbReference>
<dbReference type="Proteomes" id="UP000683925">
    <property type="component" value="Unassembled WGS sequence"/>
</dbReference>
<evidence type="ECO:0000256" key="2">
    <source>
        <dbReference type="ARBA" id="ARBA00022670"/>
    </source>
</evidence>
<keyword evidence="5 6" id="KW-0482">Metalloprotease</keyword>
<dbReference type="GO" id="GO:0034982">
    <property type="term" value="P:mitochondrial protein processing"/>
    <property type="evidence" value="ECO:0007669"/>
    <property type="project" value="TreeGrafter"/>
</dbReference>
<protein>
    <recommendedName>
        <fullName evidence="6">Mitochondrial inner membrane protease ATP23</fullName>
        <ecNumber evidence="6">3.4.24.-</ecNumber>
    </recommendedName>
</protein>
<keyword evidence="3 6" id="KW-0479">Metal-binding</keyword>
<accession>A0A8S1UM04</accession>
<dbReference type="Pfam" id="PF09768">
    <property type="entry name" value="Peptidase_M76"/>
    <property type="match status" value="1"/>
</dbReference>
<dbReference type="EC" id="3.4.24.-" evidence="6"/>
<dbReference type="OrthoDB" id="285308at2759"/>
<dbReference type="EMBL" id="CAJJDP010000048">
    <property type="protein sequence ID" value="CAD8166171.1"/>
    <property type="molecule type" value="Genomic_DNA"/>
</dbReference>
<dbReference type="AlphaFoldDB" id="A0A8S1UM04"/>
<dbReference type="PANTHER" id="PTHR21711">
    <property type="entry name" value="MITOCHONDRIAL INNER MEMBRANE PROTEASE"/>
    <property type="match status" value="1"/>
</dbReference>
<dbReference type="OMA" id="ELYCENT"/>
<comment type="caution">
    <text evidence="7">The sequence shown here is derived from an EMBL/GenBank/DDBJ whole genome shotgun (WGS) entry which is preliminary data.</text>
</comment>
<keyword evidence="2 6" id="KW-0645">Protease</keyword>
<evidence type="ECO:0000256" key="5">
    <source>
        <dbReference type="ARBA" id="ARBA00023049"/>
    </source>
</evidence>
<keyword evidence="8" id="KW-1185">Reference proteome</keyword>
<organism evidence="7 8">
    <name type="scientific">Paramecium octaurelia</name>
    <dbReference type="NCBI Taxonomy" id="43137"/>
    <lineage>
        <taxon>Eukaryota</taxon>
        <taxon>Sar</taxon>
        <taxon>Alveolata</taxon>
        <taxon>Ciliophora</taxon>
        <taxon>Intramacronucleata</taxon>
        <taxon>Oligohymenophorea</taxon>
        <taxon>Peniculida</taxon>
        <taxon>Parameciidae</taxon>
        <taxon>Paramecium</taxon>
    </lineage>
</organism>
<evidence type="ECO:0000313" key="7">
    <source>
        <dbReference type="EMBL" id="CAD8166171.1"/>
    </source>
</evidence>
<name>A0A8S1UM04_PAROT</name>
<dbReference type="PANTHER" id="PTHR21711:SF0">
    <property type="entry name" value="MITOCHONDRIAL INNER MEMBRANE PROTEASE ATP23 HOMOLOG"/>
    <property type="match status" value="1"/>
</dbReference>
<gene>
    <name evidence="7" type="ORF">POCTA_138.1.T0480020</name>
</gene>
<proteinExistence type="inferred from homology"/>
<dbReference type="GO" id="GO:0033615">
    <property type="term" value="P:mitochondrial proton-transporting ATP synthase complex assembly"/>
    <property type="evidence" value="ECO:0007669"/>
    <property type="project" value="TreeGrafter"/>
</dbReference>
<evidence type="ECO:0000256" key="4">
    <source>
        <dbReference type="ARBA" id="ARBA00022801"/>
    </source>
</evidence>
<dbReference type="GO" id="GO:0004222">
    <property type="term" value="F:metalloendopeptidase activity"/>
    <property type="evidence" value="ECO:0007669"/>
    <property type="project" value="InterPro"/>
</dbReference>
<evidence type="ECO:0000256" key="6">
    <source>
        <dbReference type="RuleBase" id="RU364057"/>
    </source>
</evidence>